<name>A0A2Z4GFU9_9BACT</name>
<organism evidence="3 4">
    <name type="scientific">Arcticibacterium luteifluviistationis</name>
    <dbReference type="NCBI Taxonomy" id="1784714"/>
    <lineage>
        <taxon>Bacteria</taxon>
        <taxon>Pseudomonadati</taxon>
        <taxon>Bacteroidota</taxon>
        <taxon>Cytophagia</taxon>
        <taxon>Cytophagales</taxon>
        <taxon>Leadbetterellaceae</taxon>
        <taxon>Arcticibacterium</taxon>
    </lineage>
</organism>
<proteinExistence type="inferred from homology"/>
<keyword evidence="2" id="KW-0378">Hydrolase</keyword>
<dbReference type="SUPFAM" id="SSF54637">
    <property type="entry name" value="Thioesterase/thiol ester dehydrase-isomerase"/>
    <property type="match status" value="1"/>
</dbReference>
<dbReference type="PANTHER" id="PTHR31793">
    <property type="entry name" value="4-HYDROXYBENZOYL-COA THIOESTERASE FAMILY MEMBER"/>
    <property type="match status" value="1"/>
</dbReference>
<evidence type="ECO:0000313" key="3">
    <source>
        <dbReference type="EMBL" id="AWW00187.1"/>
    </source>
</evidence>
<evidence type="ECO:0000256" key="2">
    <source>
        <dbReference type="ARBA" id="ARBA00022801"/>
    </source>
</evidence>
<gene>
    <name evidence="3" type="ORF">DJ013_19230</name>
</gene>
<dbReference type="RefSeq" id="WP_111373554.1">
    <property type="nucleotide sequence ID" value="NZ_CP029480.1"/>
</dbReference>
<dbReference type="EMBL" id="CP029480">
    <property type="protein sequence ID" value="AWW00187.1"/>
    <property type="molecule type" value="Genomic_DNA"/>
</dbReference>
<dbReference type="PANTHER" id="PTHR31793:SF27">
    <property type="entry name" value="NOVEL THIOESTERASE SUPERFAMILY DOMAIN AND SAPOSIN A-TYPE DOMAIN CONTAINING PROTEIN (0610012H03RIK)"/>
    <property type="match status" value="1"/>
</dbReference>
<evidence type="ECO:0000313" key="4">
    <source>
        <dbReference type="Proteomes" id="UP000249873"/>
    </source>
</evidence>
<dbReference type="InterPro" id="IPR029069">
    <property type="entry name" value="HotDog_dom_sf"/>
</dbReference>
<accession>A0A2Z4GFU9</accession>
<evidence type="ECO:0000256" key="1">
    <source>
        <dbReference type="ARBA" id="ARBA00005953"/>
    </source>
</evidence>
<dbReference type="GO" id="GO:0047617">
    <property type="term" value="F:fatty acyl-CoA hydrolase activity"/>
    <property type="evidence" value="ECO:0007669"/>
    <property type="project" value="TreeGrafter"/>
</dbReference>
<dbReference type="AlphaFoldDB" id="A0A2Z4GFU9"/>
<dbReference type="OrthoDB" id="9801517at2"/>
<comment type="similarity">
    <text evidence="1">Belongs to the 4-hydroxybenzoyl-CoA thioesterase family.</text>
</comment>
<protein>
    <submittedName>
        <fullName evidence="3">Thioesterase</fullName>
    </submittedName>
</protein>
<dbReference type="KEGG" id="als:DJ013_19230"/>
<dbReference type="Proteomes" id="UP000249873">
    <property type="component" value="Chromosome"/>
</dbReference>
<dbReference type="Pfam" id="PF13279">
    <property type="entry name" value="4HBT_2"/>
    <property type="match status" value="1"/>
</dbReference>
<keyword evidence="4" id="KW-1185">Reference proteome</keyword>
<sequence>MPIPKTYCHSLSVKPEDLDELNHVNNVVYLSYLQEAAIAHWYSTAPKEIVEAIRWVVRKHEIEYFKPAHNADELTVTTWVSNFTQVTSERHYEIKRGDEILVKASTLWIALDAKKMKPTRIPAYAAESFFQS</sequence>
<dbReference type="CDD" id="cd00586">
    <property type="entry name" value="4HBT"/>
    <property type="match status" value="1"/>
</dbReference>
<dbReference type="InterPro" id="IPR050563">
    <property type="entry name" value="4-hydroxybenzoyl-CoA_TE"/>
</dbReference>
<reference evidence="3 4" key="1">
    <citation type="submission" date="2018-05" db="EMBL/GenBank/DDBJ databases">
        <title>Complete genome sequence of Arcticibacterium luteifluviistationis SM1504T, a cytophagaceae bacterium isolated from Arctic surface seawater.</title>
        <authorList>
            <person name="Li Y."/>
            <person name="Qin Q.-L."/>
        </authorList>
    </citation>
    <scope>NUCLEOTIDE SEQUENCE [LARGE SCALE GENOMIC DNA]</scope>
    <source>
        <strain evidence="3 4">SM1504</strain>
    </source>
</reference>
<dbReference type="Gene3D" id="3.10.129.10">
    <property type="entry name" value="Hotdog Thioesterase"/>
    <property type="match status" value="1"/>
</dbReference>